<comment type="caution">
    <text evidence="2">The sequence shown here is derived from an EMBL/GenBank/DDBJ whole genome shotgun (WGS) entry which is preliminary data.</text>
</comment>
<dbReference type="AlphaFoldDB" id="A0AAE3DRF1"/>
<dbReference type="GO" id="GO:0004622">
    <property type="term" value="F:phosphatidylcholine lysophospholipase activity"/>
    <property type="evidence" value="ECO:0007669"/>
    <property type="project" value="TreeGrafter"/>
</dbReference>
<dbReference type="Proteomes" id="UP001197875">
    <property type="component" value="Unassembled WGS sequence"/>
</dbReference>
<accession>A0AAE3DRF1</accession>
<protein>
    <submittedName>
        <fullName evidence="2">GDSL-type esterase/lipase family protein</fullName>
    </submittedName>
</protein>
<dbReference type="Pfam" id="PF13472">
    <property type="entry name" value="Lipase_GDSL_2"/>
    <property type="match status" value="1"/>
</dbReference>
<evidence type="ECO:0000313" key="3">
    <source>
        <dbReference type="Proteomes" id="UP001197875"/>
    </source>
</evidence>
<proteinExistence type="predicted"/>
<dbReference type="RefSeq" id="WP_227614623.1">
    <property type="nucleotide sequence ID" value="NZ_JAJEPR010000006.1"/>
</dbReference>
<dbReference type="Gene3D" id="3.40.50.1110">
    <property type="entry name" value="SGNH hydrolase"/>
    <property type="match status" value="1"/>
</dbReference>
<dbReference type="SUPFAM" id="SSF52266">
    <property type="entry name" value="SGNH hydrolase"/>
    <property type="match status" value="1"/>
</dbReference>
<dbReference type="PANTHER" id="PTHR30383">
    <property type="entry name" value="THIOESTERASE 1/PROTEASE 1/LYSOPHOSPHOLIPASE L1"/>
    <property type="match status" value="1"/>
</dbReference>
<evidence type="ECO:0000259" key="1">
    <source>
        <dbReference type="Pfam" id="PF13472"/>
    </source>
</evidence>
<reference evidence="2 3" key="1">
    <citation type="submission" date="2021-10" db="EMBL/GenBank/DDBJ databases">
        <title>Anaerobic single-cell dispensing facilitates the cultivation of human gut bacteria.</title>
        <authorList>
            <person name="Afrizal A."/>
        </authorList>
    </citation>
    <scope>NUCLEOTIDE SEQUENCE [LARGE SCALE GENOMIC DNA]</scope>
    <source>
        <strain evidence="2 3">CLA-AA-H277</strain>
    </source>
</reference>
<dbReference type="PANTHER" id="PTHR30383:SF5">
    <property type="entry name" value="SGNH HYDROLASE-TYPE ESTERASE DOMAIN-CONTAINING PROTEIN"/>
    <property type="match status" value="1"/>
</dbReference>
<dbReference type="PROSITE" id="PS01098">
    <property type="entry name" value="LIPASE_GDSL_SER"/>
    <property type="match status" value="1"/>
</dbReference>
<evidence type="ECO:0000313" key="2">
    <source>
        <dbReference type="EMBL" id="MCC2189212.1"/>
    </source>
</evidence>
<sequence length="199" mass="22492">MKNFVFLGDSITDAGRLWLPEYNGLGNGYVKILSEKLSDKFSVINKGHGSFTLPFLLRNLTTDCLSLSPAAVSILIGINDVGVAKNTGKSLRAQEFASNYDTLIRRLLEASIPSVFLMSPFLFSRPQEYLNWLPELREAEHTIETLARQYQLPFLPLQDRMQEAEKYGTDALTPDGIHLTAFGHELLAKWWLEAFADFY</sequence>
<gene>
    <name evidence="2" type="ORF">LKD71_05185</name>
</gene>
<dbReference type="InterPro" id="IPR013830">
    <property type="entry name" value="SGNH_hydro"/>
</dbReference>
<dbReference type="InterPro" id="IPR036514">
    <property type="entry name" value="SGNH_hydro_sf"/>
</dbReference>
<organism evidence="2 3">
    <name type="scientific">Fusicatenibacter faecihominis</name>
    <dbReference type="NCBI Taxonomy" id="2881276"/>
    <lineage>
        <taxon>Bacteria</taxon>
        <taxon>Bacillati</taxon>
        <taxon>Bacillota</taxon>
        <taxon>Clostridia</taxon>
        <taxon>Lachnospirales</taxon>
        <taxon>Lachnospiraceae</taxon>
        <taxon>Fusicatenibacter</taxon>
    </lineage>
</organism>
<dbReference type="InterPro" id="IPR051532">
    <property type="entry name" value="Ester_Hydrolysis_Enzymes"/>
</dbReference>
<dbReference type="EMBL" id="JAJEPR010000006">
    <property type="protein sequence ID" value="MCC2189212.1"/>
    <property type="molecule type" value="Genomic_DNA"/>
</dbReference>
<dbReference type="GO" id="GO:0006629">
    <property type="term" value="P:lipid metabolic process"/>
    <property type="evidence" value="ECO:0007669"/>
    <property type="project" value="InterPro"/>
</dbReference>
<dbReference type="InterPro" id="IPR008265">
    <property type="entry name" value="Lipase_GDSL_AS"/>
</dbReference>
<name>A0AAE3DRF1_9FIRM</name>
<keyword evidence="3" id="KW-1185">Reference proteome</keyword>
<feature type="domain" description="SGNH hydrolase-type esterase" evidence="1">
    <location>
        <begin position="6"/>
        <end position="186"/>
    </location>
</feature>